<dbReference type="AlphaFoldDB" id="A0A1H7ZR89"/>
<organism evidence="2 3">
    <name type="scientific">Syntrophus gentianae</name>
    <dbReference type="NCBI Taxonomy" id="43775"/>
    <lineage>
        <taxon>Bacteria</taxon>
        <taxon>Pseudomonadati</taxon>
        <taxon>Thermodesulfobacteriota</taxon>
        <taxon>Syntrophia</taxon>
        <taxon>Syntrophales</taxon>
        <taxon>Syntrophaceae</taxon>
        <taxon>Syntrophus</taxon>
    </lineage>
</organism>
<dbReference type="PANTHER" id="PTHR11735">
    <property type="entry name" value="TRNA N6-ADENOSINE THREONYLCARBAMOYLTRANSFERASE"/>
    <property type="match status" value="1"/>
</dbReference>
<accession>A0A1H7ZR89</accession>
<feature type="domain" description="Gcp-like" evidence="1">
    <location>
        <begin position="35"/>
        <end position="224"/>
    </location>
</feature>
<dbReference type="EMBL" id="FOBS01000026">
    <property type="protein sequence ID" value="SEM60930.1"/>
    <property type="molecule type" value="Genomic_DNA"/>
</dbReference>
<dbReference type="SUPFAM" id="SSF53067">
    <property type="entry name" value="Actin-like ATPase domain"/>
    <property type="match status" value="2"/>
</dbReference>
<dbReference type="InterPro" id="IPR043129">
    <property type="entry name" value="ATPase_NBD"/>
</dbReference>
<protein>
    <submittedName>
        <fullName evidence="2">tRNA threonylcarbamoyladenosine biosynthesis protein TsaB</fullName>
    </submittedName>
</protein>
<dbReference type="InterPro" id="IPR000905">
    <property type="entry name" value="Gcp-like_dom"/>
</dbReference>
<dbReference type="PANTHER" id="PTHR11735:SF11">
    <property type="entry name" value="TRNA THREONYLCARBAMOYLADENOSINE BIOSYNTHESIS PROTEIN TSAB"/>
    <property type="match status" value="1"/>
</dbReference>
<dbReference type="GO" id="GO:0005829">
    <property type="term" value="C:cytosol"/>
    <property type="evidence" value="ECO:0007669"/>
    <property type="project" value="TreeGrafter"/>
</dbReference>
<dbReference type="NCBIfam" id="TIGR03725">
    <property type="entry name" value="T6A_YeaZ"/>
    <property type="match status" value="1"/>
</dbReference>
<evidence type="ECO:0000313" key="2">
    <source>
        <dbReference type="EMBL" id="SEM60930.1"/>
    </source>
</evidence>
<sequence>MITLALDTSAKTVGIALLEDENILVESFYNLGVNSSVLLLPAIEDVFGKAGLDVERVDLLACTVGPGSFTGLRIGLGTLKGLALATGKPIVGVSTLEALAFNGIHASGWICPMMDAQKKQIYTAIYTSEPDCSLRRIGEERLVDLDAFLPLISEKALFIGDGAMKYRDRIAEFLTDRSSFAAPHLHAVRASAVGLLARRNFARGEILDLMTFTPRYLRLSEAEVKLLQKNAEEDEQRNPIR</sequence>
<evidence type="ECO:0000259" key="1">
    <source>
        <dbReference type="Pfam" id="PF00814"/>
    </source>
</evidence>
<dbReference type="InterPro" id="IPR022496">
    <property type="entry name" value="T6A_TsaB"/>
</dbReference>
<keyword evidence="3" id="KW-1185">Reference proteome</keyword>
<evidence type="ECO:0000313" key="3">
    <source>
        <dbReference type="Proteomes" id="UP000198744"/>
    </source>
</evidence>
<proteinExistence type="predicted"/>
<reference evidence="2 3" key="1">
    <citation type="submission" date="2016-10" db="EMBL/GenBank/DDBJ databases">
        <authorList>
            <person name="de Groot N.N."/>
        </authorList>
    </citation>
    <scope>NUCLEOTIDE SEQUENCE [LARGE SCALE GENOMIC DNA]</scope>
    <source>
        <strain evidence="2 3">DSM 8423</strain>
    </source>
</reference>
<dbReference type="GO" id="GO:0002949">
    <property type="term" value="P:tRNA threonylcarbamoyladenosine modification"/>
    <property type="evidence" value="ECO:0007669"/>
    <property type="project" value="InterPro"/>
</dbReference>
<dbReference type="RefSeq" id="WP_093884331.1">
    <property type="nucleotide sequence ID" value="NZ_FOBS01000026.1"/>
</dbReference>
<dbReference type="CDD" id="cd24032">
    <property type="entry name" value="ASKHA_NBD_TsaB"/>
    <property type="match status" value="1"/>
</dbReference>
<dbReference type="STRING" id="43775.SAMN04489760_12624"/>
<dbReference type="OrthoDB" id="9809995at2"/>
<name>A0A1H7ZR89_9BACT</name>
<gene>
    <name evidence="2" type="ORF">SAMN04489760_12624</name>
</gene>
<dbReference type="Gene3D" id="3.30.420.40">
    <property type="match status" value="2"/>
</dbReference>
<dbReference type="Proteomes" id="UP000198744">
    <property type="component" value="Unassembled WGS sequence"/>
</dbReference>
<dbReference type="Pfam" id="PF00814">
    <property type="entry name" value="TsaD"/>
    <property type="match status" value="1"/>
</dbReference>